<dbReference type="PANTHER" id="PTHR43407">
    <property type="entry name" value="GLUTAMINE SYNTHETASE"/>
    <property type="match status" value="1"/>
</dbReference>
<name>A0A383CMY1_9ZZZZ</name>
<organism evidence="3">
    <name type="scientific">marine metagenome</name>
    <dbReference type="NCBI Taxonomy" id="408172"/>
    <lineage>
        <taxon>unclassified sequences</taxon>
        <taxon>metagenomes</taxon>
        <taxon>ecological metagenomes</taxon>
    </lineage>
</organism>
<dbReference type="GO" id="GO:0006542">
    <property type="term" value="P:glutamine biosynthetic process"/>
    <property type="evidence" value="ECO:0007669"/>
    <property type="project" value="TreeGrafter"/>
</dbReference>
<evidence type="ECO:0000313" key="3">
    <source>
        <dbReference type="EMBL" id="SVE33572.1"/>
    </source>
</evidence>
<dbReference type="InterPro" id="IPR027303">
    <property type="entry name" value="Gln_synth_gly_rich_site"/>
</dbReference>
<dbReference type="Pfam" id="PF00120">
    <property type="entry name" value="Gln-synt_C"/>
    <property type="match status" value="1"/>
</dbReference>
<dbReference type="EMBL" id="UINC01210212">
    <property type="protein sequence ID" value="SVE33572.1"/>
    <property type="molecule type" value="Genomic_DNA"/>
</dbReference>
<comment type="similarity">
    <text evidence="1">Belongs to the glutamine synthetase family.</text>
</comment>
<evidence type="ECO:0000259" key="2">
    <source>
        <dbReference type="PROSITE" id="PS51987"/>
    </source>
</evidence>
<dbReference type="GO" id="GO:0005737">
    <property type="term" value="C:cytoplasm"/>
    <property type="evidence" value="ECO:0007669"/>
    <property type="project" value="TreeGrafter"/>
</dbReference>
<dbReference type="PROSITE" id="PS00182">
    <property type="entry name" value="GLNA_ADENYLATION"/>
    <property type="match status" value="1"/>
</dbReference>
<dbReference type="InterPro" id="IPR008146">
    <property type="entry name" value="Gln_synth_cat_dom"/>
</dbReference>
<dbReference type="GO" id="GO:0016020">
    <property type="term" value="C:membrane"/>
    <property type="evidence" value="ECO:0007669"/>
    <property type="project" value="TreeGrafter"/>
</dbReference>
<dbReference type="PANTHER" id="PTHR43407:SF2">
    <property type="entry name" value="GLUTAMINE SYNTHETASE"/>
    <property type="match status" value="1"/>
</dbReference>
<feature type="domain" description="GS catalytic" evidence="2">
    <location>
        <begin position="1"/>
        <end position="217"/>
    </location>
</feature>
<gene>
    <name evidence="3" type="ORF">METZ01_LOCUS486426</name>
</gene>
<sequence>TATFMPKPVKGDNGSGMHTHQSLWKGNTALFSGNKYAGLSDTALHYIGGILKHAKAINAFSNSTTNSYKRLIPGFEAPVLLVYSARNRSASCRIPITMNKNGARCEVRFPDGAGNPYLTFSAMLMAGIDGIKNKINPGKPVDKDLYAMPEDEVKNIPTVCGSLREAMESLDRDRKFLTHGEVFSDDQIDAYIALKFEEIYRVEHTPHPIEFEMYYSS</sequence>
<accession>A0A383CMY1</accession>
<dbReference type="InterPro" id="IPR014746">
    <property type="entry name" value="Gln_synth/guanido_kin_cat_dom"/>
</dbReference>
<dbReference type="AlphaFoldDB" id="A0A383CMY1"/>
<dbReference type="InterPro" id="IPR001637">
    <property type="entry name" value="Gln_synth_I_adenylation_site"/>
</dbReference>
<dbReference type="GO" id="GO:0004356">
    <property type="term" value="F:glutamine synthetase activity"/>
    <property type="evidence" value="ECO:0007669"/>
    <property type="project" value="InterPro"/>
</dbReference>
<evidence type="ECO:0000256" key="1">
    <source>
        <dbReference type="ARBA" id="ARBA00009897"/>
    </source>
</evidence>
<dbReference type="PROSITE" id="PS00181">
    <property type="entry name" value="GLNA_ATP"/>
    <property type="match status" value="1"/>
</dbReference>
<dbReference type="PROSITE" id="PS51987">
    <property type="entry name" value="GS_CATALYTIC"/>
    <property type="match status" value="1"/>
</dbReference>
<reference evidence="3" key="1">
    <citation type="submission" date="2018-05" db="EMBL/GenBank/DDBJ databases">
        <authorList>
            <person name="Lanie J.A."/>
            <person name="Ng W.-L."/>
            <person name="Kazmierczak K.M."/>
            <person name="Andrzejewski T.M."/>
            <person name="Davidsen T.M."/>
            <person name="Wayne K.J."/>
            <person name="Tettelin H."/>
            <person name="Glass J.I."/>
            <person name="Rusch D."/>
            <person name="Podicherti R."/>
            <person name="Tsui H.-C.T."/>
            <person name="Winkler M.E."/>
        </authorList>
    </citation>
    <scope>NUCLEOTIDE SEQUENCE</scope>
</reference>
<proteinExistence type="inferred from homology"/>
<dbReference type="SUPFAM" id="SSF55931">
    <property type="entry name" value="Glutamine synthetase/guanido kinase"/>
    <property type="match status" value="1"/>
</dbReference>
<dbReference type="SMART" id="SM01230">
    <property type="entry name" value="Gln-synt_C"/>
    <property type="match status" value="1"/>
</dbReference>
<feature type="non-terminal residue" evidence="3">
    <location>
        <position position="1"/>
    </location>
</feature>
<dbReference type="GO" id="GO:0019740">
    <property type="term" value="P:nitrogen utilization"/>
    <property type="evidence" value="ECO:0007669"/>
    <property type="project" value="TreeGrafter"/>
</dbReference>
<protein>
    <recommendedName>
        <fullName evidence="2">GS catalytic domain-containing protein</fullName>
    </recommendedName>
</protein>
<dbReference type="Gene3D" id="3.30.590.10">
    <property type="entry name" value="Glutamine synthetase/guanido kinase, catalytic domain"/>
    <property type="match status" value="1"/>
</dbReference>